<dbReference type="Proteomes" id="UP000321548">
    <property type="component" value="Unassembled WGS sequence"/>
</dbReference>
<keyword evidence="1" id="KW-0812">Transmembrane</keyword>
<dbReference type="OrthoDB" id="3536934at2"/>
<evidence type="ECO:0000313" key="4">
    <source>
        <dbReference type="Proteomes" id="UP000321548"/>
    </source>
</evidence>
<proteinExistence type="predicted"/>
<feature type="transmembrane region" description="Helical" evidence="1">
    <location>
        <begin position="20"/>
        <end position="43"/>
    </location>
</feature>
<dbReference type="InterPro" id="IPR046586">
    <property type="entry name" value="DUF6644"/>
</dbReference>
<feature type="transmembrane region" description="Helical" evidence="1">
    <location>
        <begin position="55"/>
        <end position="76"/>
    </location>
</feature>
<evidence type="ECO:0000313" key="3">
    <source>
        <dbReference type="EMBL" id="TXL64185.1"/>
    </source>
</evidence>
<dbReference type="Pfam" id="PF20349">
    <property type="entry name" value="DUF6644"/>
    <property type="match status" value="1"/>
</dbReference>
<evidence type="ECO:0000256" key="1">
    <source>
        <dbReference type="SAM" id="Phobius"/>
    </source>
</evidence>
<name>A0A5C8NR11_9BURK</name>
<feature type="transmembrane region" description="Helical" evidence="1">
    <location>
        <begin position="88"/>
        <end position="107"/>
    </location>
</feature>
<sequence>MNAPLAALQTHPWAFPALEAIHIAGIAVMLGNLVLFELRLFGLGAALPIRALARLALPLAVAGFVAIVASGLLMFASQTGELLTNPAFRLKMLLLVVAGCNAVWFHARGSLGRAESPETGPDPLGRLLGALSLALWLGVLACGRAIAYV</sequence>
<keyword evidence="4" id="KW-1185">Reference proteome</keyword>
<dbReference type="EMBL" id="VDUY01000006">
    <property type="protein sequence ID" value="TXL64185.1"/>
    <property type="molecule type" value="Genomic_DNA"/>
</dbReference>
<gene>
    <name evidence="3" type="ORF">FHP08_14685</name>
</gene>
<accession>A0A5C8NR11</accession>
<protein>
    <recommendedName>
        <fullName evidence="2">DUF6644 domain-containing protein</fullName>
    </recommendedName>
</protein>
<organism evidence="3 4">
    <name type="scientific">Zeimonas arvi</name>
    <dbReference type="NCBI Taxonomy" id="2498847"/>
    <lineage>
        <taxon>Bacteria</taxon>
        <taxon>Pseudomonadati</taxon>
        <taxon>Pseudomonadota</taxon>
        <taxon>Betaproteobacteria</taxon>
        <taxon>Burkholderiales</taxon>
        <taxon>Burkholderiaceae</taxon>
        <taxon>Zeimonas</taxon>
    </lineage>
</organism>
<keyword evidence="1" id="KW-1133">Transmembrane helix</keyword>
<reference evidence="3 4" key="1">
    <citation type="submission" date="2019-06" db="EMBL/GenBank/DDBJ databases">
        <title>Quisquiliibacterium sp. nov., isolated from a maize field.</title>
        <authorList>
            <person name="Lin S.-Y."/>
            <person name="Tsai C.-F."/>
            <person name="Young C.-C."/>
        </authorList>
    </citation>
    <scope>NUCLEOTIDE SEQUENCE [LARGE SCALE GENOMIC DNA]</scope>
    <source>
        <strain evidence="3 4">CC-CFT501</strain>
    </source>
</reference>
<evidence type="ECO:0000259" key="2">
    <source>
        <dbReference type="Pfam" id="PF20349"/>
    </source>
</evidence>
<feature type="domain" description="DUF6644" evidence="2">
    <location>
        <begin position="20"/>
        <end position="148"/>
    </location>
</feature>
<comment type="caution">
    <text evidence="3">The sequence shown here is derived from an EMBL/GenBank/DDBJ whole genome shotgun (WGS) entry which is preliminary data.</text>
</comment>
<feature type="transmembrane region" description="Helical" evidence="1">
    <location>
        <begin position="127"/>
        <end position="147"/>
    </location>
</feature>
<dbReference type="AlphaFoldDB" id="A0A5C8NR11"/>
<keyword evidence="1" id="KW-0472">Membrane</keyword>
<dbReference type="RefSeq" id="WP_147705246.1">
    <property type="nucleotide sequence ID" value="NZ_VDUY01000006.1"/>
</dbReference>